<evidence type="ECO:0000256" key="2">
    <source>
        <dbReference type="PROSITE-ProRule" id="PRU01122"/>
    </source>
</evidence>
<dbReference type="GO" id="GO:0030163">
    <property type="term" value="P:protein catabolic process"/>
    <property type="evidence" value="ECO:0007669"/>
    <property type="project" value="InterPro"/>
</dbReference>
<dbReference type="EC" id="3.4.21.53" evidence="2"/>
<comment type="similarity">
    <text evidence="2">Belongs to the peptidase S16 family.</text>
</comment>
<keyword evidence="6" id="KW-1185">Reference proteome</keyword>
<keyword evidence="1 2" id="KW-0645">Protease</keyword>
<keyword evidence="2" id="KW-0720">Serine protease</keyword>
<dbReference type="EMBL" id="JAEEGB010000010">
    <property type="protein sequence ID" value="MBI6873100.1"/>
    <property type="molecule type" value="Genomic_DNA"/>
</dbReference>
<dbReference type="Gene3D" id="3.30.230.10">
    <property type="match status" value="1"/>
</dbReference>
<organism evidence="5 6">
    <name type="scientific">Clostridium aciditolerans</name>
    <dbReference type="NCBI Taxonomy" id="339861"/>
    <lineage>
        <taxon>Bacteria</taxon>
        <taxon>Bacillati</taxon>
        <taxon>Bacillota</taxon>
        <taxon>Clostridia</taxon>
        <taxon>Eubacteriales</taxon>
        <taxon>Clostridiaceae</taxon>
        <taxon>Clostridium</taxon>
    </lineage>
</organism>
<reference evidence="5" key="1">
    <citation type="submission" date="2020-12" db="EMBL/GenBank/DDBJ databases">
        <title>Clostridium thailandense sp. nov., a novel acetogenic bacterium isolated from peat land soil in Thailand.</title>
        <authorList>
            <person name="Chaikitkaew S."/>
            <person name="Birkeland N.K."/>
        </authorList>
    </citation>
    <scope>NUCLEOTIDE SEQUENCE</scope>
    <source>
        <strain evidence="5">DSM 17425</strain>
    </source>
</reference>
<dbReference type="Proteomes" id="UP000622687">
    <property type="component" value="Unassembled WGS sequence"/>
</dbReference>
<dbReference type="PANTHER" id="PTHR10046">
    <property type="entry name" value="ATP DEPENDENT LON PROTEASE FAMILY MEMBER"/>
    <property type="match status" value="1"/>
</dbReference>
<dbReference type="GO" id="GO:0004252">
    <property type="term" value="F:serine-type endopeptidase activity"/>
    <property type="evidence" value="ECO:0007669"/>
    <property type="project" value="UniProtKB-UniRule"/>
</dbReference>
<evidence type="ECO:0000259" key="4">
    <source>
        <dbReference type="PROSITE" id="PS51786"/>
    </source>
</evidence>
<dbReference type="AlphaFoldDB" id="A0A934HZ78"/>
<keyword evidence="2" id="KW-0378">Hydrolase</keyword>
<evidence type="ECO:0000256" key="3">
    <source>
        <dbReference type="SAM" id="Coils"/>
    </source>
</evidence>
<feature type="active site" evidence="2">
    <location>
        <position position="680"/>
    </location>
</feature>
<dbReference type="SUPFAM" id="SSF54211">
    <property type="entry name" value="Ribosomal protein S5 domain 2-like"/>
    <property type="match status" value="1"/>
</dbReference>
<evidence type="ECO:0000313" key="6">
    <source>
        <dbReference type="Proteomes" id="UP000622687"/>
    </source>
</evidence>
<dbReference type="GO" id="GO:0005524">
    <property type="term" value="F:ATP binding"/>
    <property type="evidence" value="ECO:0007669"/>
    <property type="project" value="InterPro"/>
</dbReference>
<dbReference type="GO" id="GO:0004176">
    <property type="term" value="F:ATP-dependent peptidase activity"/>
    <property type="evidence" value="ECO:0007669"/>
    <property type="project" value="UniProtKB-UniRule"/>
</dbReference>
<feature type="domain" description="Lon proteolytic" evidence="4">
    <location>
        <begin position="547"/>
        <end position="742"/>
    </location>
</feature>
<dbReference type="PROSITE" id="PS51786">
    <property type="entry name" value="LON_PROTEOLYTIC"/>
    <property type="match status" value="1"/>
</dbReference>
<dbReference type="Gene3D" id="3.40.50.300">
    <property type="entry name" value="P-loop containing nucleotide triphosphate hydrolases"/>
    <property type="match status" value="2"/>
</dbReference>
<name>A0A934HZ78_9CLOT</name>
<evidence type="ECO:0000313" key="5">
    <source>
        <dbReference type="EMBL" id="MBI6873100.1"/>
    </source>
</evidence>
<dbReference type="InterPro" id="IPR008269">
    <property type="entry name" value="Lon_proteolytic"/>
</dbReference>
<dbReference type="GO" id="GO:0006508">
    <property type="term" value="P:proteolysis"/>
    <property type="evidence" value="ECO:0007669"/>
    <property type="project" value="UniProtKB-KW"/>
</dbReference>
<feature type="active site" evidence="2">
    <location>
        <position position="637"/>
    </location>
</feature>
<dbReference type="Gene3D" id="1.10.8.60">
    <property type="match status" value="1"/>
</dbReference>
<keyword evidence="3" id="KW-0175">Coiled coil</keyword>
<dbReference type="RefSeq" id="WP_211142569.1">
    <property type="nucleotide sequence ID" value="NZ_JAEEGB010000010.1"/>
</dbReference>
<feature type="coiled-coil region" evidence="3">
    <location>
        <begin position="130"/>
        <end position="157"/>
    </location>
</feature>
<comment type="caution">
    <text evidence="5">The sequence shown here is derived from an EMBL/GenBank/DDBJ whole genome shotgun (WGS) entry which is preliminary data.</text>
</comment>
<dbReference type="InterPro" id="IPR027065">
    <property type="entry name" value="Lon_Prtase"/>
</dbReference>
<feature type="coiled-coil region" evidence="3">
    <location>
        <begin position="194"/>
        <end position="221"/>
    </location>
</feature>
<dbReference type="InterPro" id="IPR020568">
    <property type="entry name" value="Ribosomal_Su5_D2-typ_SF"/>
</dbReference>
<dbReference type="InterPro" id="IPR027417">
    <property type="entry name" value="P-loop_NTPase"/>
</dbReference>
<gene>
    <name evidence="5" type="ORF">I6U51_10335</name>
</gene>
<accession>A0A934HZ78</accession>
<dbReference type="InterPro" id="IPR041699">
    <property type="entry name" value="AAA_32"/>
</dbReference>
<protein>
    <recommendedName>
        <fullName evidence="2">endopeptidase La</fullName>
        <ecNumber evidence="2">3.4.21.53</ecNumber>
    </recommendedName>
</protein>
<dbReference type="Pfam" id="PF05362">
    <property type="entry name" value="Lon_C"/>
    <property type="match status" value="1"/>
</dbReference>
<dbReference type="InterPro" id="IPR014721">
    <property type="entry name" value="Ribsml_uS5_D2-typ_fold_subgr"/>
</dbReference>
<comment type="catalytic activity">
    <reaction evidence="2">
        <text>Hydrolysis of proteins in presence of ATP.</text>
        <dbReference type="EC" id="3.4.21.53"/>
    </reaction>
</comment>
<evidence type="ECO:0000256" key="1">
    <source>
        <dbReference type="ARBA" id="ARBA00022670"/>
    </source>
</evidence>
<dbReference type="Pfam" id="PF13654">
    <property type="entry name" value="AAA_32"/>
    <property type="match status" value="1"/>
</dbReference>
<sequence>MKKELTPQEVIYDFNFDNIHVREEINNIPEYDEVYKKIKTALEIDKEGYNVYLIDDFSKDKLDSIMEFIKQNLENRGKPQDICYVVKDDEKYPRALFLPGGTGKKLKETLENVQKSYAEITYEFYNGSVNKEKEEIVESLQQKRSDLINKLVKMAEEDGFTVRPTQNGFSFIPLKNEGELMNEKEYDSLEVKEKESILNKVSTLKSNAQEIIEELREMELSEIEKIRSIMEEYYNKEAKDIRKEYLDEFAENIEVIEFLDDICDNIKKEIKDIYSISYDDDEDEINEIIYKYVVNVIVDNSDNKVPPVIFEEDPSLNNLLGSIEYENKNGTYITDISLIRGGSFLKANGGCLLLRISSLLTNPAAYYYFKKSLISGKVDLDYNRGYLELLSLSGLKPDPVKFNEKIILIGDYETYDLLYSYDEDFKKIFKIRAEYKSVLNIDDEIKQAFLGKVNTVCKSNKLNPLSAGAMKELAKFASRKAENRNKLFIDDHELGRVIMLSNSKVKNDNRTQIEGNDIKDIVYDEELIEREIGESYKENKIFINVKDKLVGQVNGLSVIDTGYFSFGKPIRITCSCYKGDGNIIDVQKESDLSGKIHNKAINTLKGYMNTLIGGYEKLPVDFHLSFEQLYGKIDGDSASVAEVISMISALSKIGIRQNIAVTGSINQFGEVQPIGGVNEKIEGFYKICKLVDKVEGKGVLIPESNIDSLVLNGEVEEEIRKGNFHIYSMASIKDALEILMGEEALEYKEIMNGVEKEVKKYRGKRTTKKLEE</sequence>
<proteinExistence type="inferred from homology"/>
<dbReference type="PRINTS" id="PR00830">
    <property type="entry name" value="ENDOLAPTASE"/>
</dbReference>